<keyword evidence="3 4" id="KW-0648">Protein biosynthesis</keyword>
<dbReference type="InterPro" id="IPR014717">
    <property type="entry name" value="Transl_elong_EF1B/ribsomal_bS6"/>
</dbReference>
<dbReference type="AlphaFoldDB" id="A0A2T7PFN3"/>
<dbReference type="GO" id="GO:0005853">
    <property type="term" value="C:eukaryotic translation elongation factor 1 complex"/>
    <property type="evidence" value="ECO:0007669"/>
    <property type="project" value="InterPro"/>
</dbReference>
<keyword evidence="2 4" id="KW-0251">Elongation factor</keyword>
<accession>A0A2T7PFN3</accession>
<evidence type="ECO:0000256" key="3">
    <source>
        <dbReference type="ARBA" id="ARBA00022917"/>
    </source>
</evidence>
<dbReference type="Pfam" id="PF10587">
    <property type="entry name" value="EF-1_beta_acid"/>
    <property type="match status" value="1"/>
</dbReference>
<keyword evidence="5" id="KW-0175">Coiled coil</keyword>
<dbReference type="GO" id="GO:0005085">
    <property type="term" value="F:guanyl-nucleotide exchange factor activity"/>
    <property type="evidence" value="ECO:0007669"/>
    <property type="project" value="TreeGrafter"/>
</dbReference>
<feature type="region of interest" description="Disordered" evidence="6">
    <location>
        <begin position="117"/>
        <end position="154"/>
    </location>
</feature>
<evidence type="ECO:0000256" key="2">
    <source>
        <dbReference type="ARBA" id="ARBA00022768"/>
    </source>
</evidence>
<dbReference type="SMART" id="SM00888">
    <property type="entry name" value="EF1_GNE"/>
    <property type="match status" value="1"/>
</dbReference>
<dbReference type="InterPro" id="IPR036219">
    <property type="entry name" value="eEF-1beta-like_sf"/>
</dbReference>
<dbReference type="SUPFAM" id="SSF54984">
    <property type="entry name" value="eEF-1beta-like"/>
    <property type="match status" value="1"/>
</dbReference>
<feature type="region of interest" description="Disordered" evidence="6">
    <location>
        <begin position="33"/>
        <end position="79"/>
    </location>
</feature>
<evidence type="ECO:0000259" key="7">
    <source>
        <dbReference type="SMART" id="SM00888"/>
    </source>
</evidence>
<evidence type="ECO:0000313" key="8">
    <source>
        <dbReference type="EMBL" id="PVD32228.1"/>
    </source>
</evidence>
<feature type="compositionally biased region" description="Low complexity" evidence="6">
    <location>
        <begin position="33"/>
        <end position="43"/>
    </location>
</feature>
<dbReference type="EMBL" id="PZQS01000004">
    <property type="protein sequence ID" value="PVD32228.1"/>
    <property type="molecule type" value="Genomic_DNA"/>
</dbReference>
<dbReference type="STRING" id="400727.A0A2T7PFN3"/>
<sequence>MANPLMYENVWLQQQHFEQAEANYYRQLAGTSAAPLKPAAASPQTTEGGGSSLKNEIAQTRQQIQNALKRPAQNPSSGISPQILKRLEELEQENKDLRKATADIICRIKKLEERVGDPVKTGAGDSSGAAEEKVDDKKDDDEEDDDVDMFGDDDDEEVEALRKKRLEEYAAKKAKKPAVIAKSSVILDVKPWDDETDMQEMEKLVRTIKKDGLVWGASKLVDLAYGIKKLQIMCVVEDEKVSVEDLREDIEKFEDLVQSVDVAAFNKI</sequence>
<dbReference type="FunFam" id="3.30.70.60:FF:000001">
    <property type="entry name" value="Elongation factor 1-beta 1 like"/>
    <property type="match status" value="1"/>
</dbReference>
<comment type="similarity">
    <text evidence="1 4">Belongs to the EF-1-beta/EF-1-delta family.</text>
</comment>
<dbReference type="CDD" id="cd00292">
    <property type="entry name" value="EF1B"/>
    <property type="match status" value="1"/>
</dbReference>
<dbReference type="InterPro" id="IPR049720">
    <property type="entry name" value="EF1B_bsu/dsu"/>
</dbReference>
<comment type="caution">
    <text evidence="8">The sequence shown here is derived from an EMBL/GenBank/DDBJ whole genome shotgun (WGS) entry which is preliminary data.</text>
</comment>
<feature type="compositionally biased region" description="Polar residues" evidence="6">
    <location>
        <begin position="52"/>
        <end position="66"/>
    </location>
</feature>
<dbReference type="OMA" id="QKITISC"/>
<dbReference type="GO" id="GO:0005829">
    <property type="term" value="C:cytosol"/>
    <property type="evidence" value="ECO:0007669"/>
    <property type="project" value="TreeGrafter"/>
</dbReference>
<organism evidence="8 9">
    <name type="scientific">Pomacea canaliculata</name>
    <name type="common">Golden apple snail</name>
    <dbReference type="NCBI Taxonomy" id="400727"/>
    <lineage>
        <taxon>Eukaryota</taxon>
        <taxon>Metazoa</taxon>
        <taxon>Spiralia</taxon>
        <taxon>Lophotrochozoa</taxon>
        <taxon>Mollusca</taxon>
        <taxon>Gastropoda</taxon>
        <taxon>Caenogastropoda</taxon>
        <taxon>Architaenioglossa</taxon>
        <taxon>Ampullarioidea</taxon>
        <taxon>Ampullariidae</taxon>
        <taxon>Pomacea</taxon>
    </lineage>
</organism>
<evidence type="ECO:0000256" key="5">
    <source>
        <dbReference type="SAM" id="Coils"/>
    </source>
</evidence>
<name>A0A2T7PFN3_POMCA</name>
<evidence type="ECO:0000256" key="6">
    <source>
        <dbReference type="SAM" id="MobiDB-lite"/>
    </source>
</evidence>
<dbReference type="InterPro" id="IPR001326">
    <property type="entry name" value="Transl_elong_EF1B_B/D_CS"/>
</dbReference>
<dbReference type="Pfam" id="PF00736">
    <property type="entry name" value="EF1_GNE"/>
    <property type="match status" value="1"/>
</dbReference>
<feature type="domain" description="Translation elongation factor EF1B beta/delta subunit guanine nucleotide exchange" evidence="7">
    <location>
        <begin position="182"/>
        <end position="268"/>
    </location>
</feature>
<dbReference type="OrthoDB" id="331763at2759"/>
<reference evidence="8 9" key="1">
    <citation type="submission" date="2018-04" db="EMBL/GenBank/DDBJ databases">
        <title>The genome of golden apple snail Pomacea canaliculata provides insight into stress tolerance and invasive adaptation.</title>
        <authorList>
            <person name="Liu C."/>
            <person name="Liu B."/>
            <person name="Ren Y."/>
            <person name="Zhang Y."/>
            <person name="Wang H."/>
            <person name="Li S."/>
            <person name="Jiang F."/>
            <person name="Yin L."/>
            <person name="Zhang G."/>
            <person name="Qian W."/>
            <person name="Fan W."/>
        </authorList>
    </citation>
    <scope>NUCLEOTIDE SEQUENCE [LARGE SCALE GENOMIC DNA]</scope>
    <source>
        <strain evidence="8">SZHN2017</strain>
        <tissue evidence="8">Muscle</tissue>
    </source>
</reference>
<dbReference type="PROSITE" id="PS00825">
    <property type="entry name" value="EF1BD_2"/>
    <property type="match status" value="1"/>
</dbReference>
<feature type="coiled-coil region" evidence="5">
    <location>
        <begin position="236"/>
        <end position="263"/>
    </location>
</feature>
<dbReference type="InterPro" id="IPR018940">
    <property type="entry name" value="EF-1_beta_acid_region_euk"/>
</dbReference>
<dbReference type="Proteomes" id="UP000245119">
    <property type="component" value="Linkage Group LG4"/>
</dbReference>
<protein>
    <recommendedName>
        <fullName evidence="7">Translation elongation factor EF1B beta/delta subunit guanine nucleotide exchange domain-containing protein</fullName>
    </recommendedName>
</protein>
<evidence type="ECO:0000256" key="1">
    <source>
        <dbReference type="ARBA" id="ARBA00007411"/>
    </source>
</evidence>
<keyword evidence="9" id="KW-1185">Reference proteome</keyword>
<dbReference type="PANTHER" id="PTHR11595">
    <property type="entry name" value="EF-HAND AND COILED-COIL DOMAIN-CONTAINING FAMILY MEMBER"/>
    <property type="match status" value="1"/>
</dbReference>
<dbReference type="InterPro" id="IPR014038">
    <property type="entry name" value="EF1B_bsu/dsu_GNE"/>
</dbReference>
<gene>
    <name evidence="8" type="ORF">C0Q70_07660</name>
</gene>
<evidence type="ECO:0000313" key="9">
    <source>
        <dbReference type="Proteomes" id="UP000245119"/>
    </source>
</evidence>
<proteinExistence type="inferred from homology"/>
<feature type="compositionally biased region" description="Acidic residues" evidence="6">
    <location>
        <begin position="138"/>
        <end position="154"/>
    </location>
</feature>
<evidence type="ECO:0000256" key="4">
    <source>
        <dbReference type="RuleBase" id="RU003791"/>
    </source>
</evidence>
<dbReference type="GO" id="GO:0003746">
    <property type="term" value="F:translation elongation factor activity"/>
    <property type="evidence" value="ECO:0007669"/>
    <property type="project" value="UniProtKB-KW"/>
</dbReference>
<dbReference type="Gene3D" id="3.30.70.60">
    <property type="match status" value="1"/>
</dbReference>
<dbReference type="PANTHER" id="PTHR11595:SF26">
    <property type="entry name" value="ELONGATION FACTOR 1-DELTA"/>
    <property type="match status" value="1"/>
</dbReference>